<sequence length="314" mass="31803">MRAAAVTTCGEPPVLVDRGDAAPGSDEVLIEVVTAPITPLDLLCASGTSYFGRPATPYVPGVQGVGRHENRLVWFPTTAGMRPGDGSMAERAVARRDELVALPEGVDPVLMAATGLSAVAAFGALHRTGGLQAGESVIVLGGGGVVGQAAIQLARAAGAGRVVAGARSGAAQERAREVGADVVVELDDDLDGMTARFRAAGPADLVVDPLYGVPAAAAAGALRPEGRLVNLGGSAGETSPLDSSTIRSRSLRILGYTNNALTADQRRAAIGEVAEAVRRGALTVAHESVPLDDVTAAWQRQAAGCAGGRIVLRP</sequence>
<evidence type="ECO:0000313" key="2">
    <source>
        <dbReference type="EMBL" id="GAA4558320.1"/>
    </source>
</evidence>
<protein>
    <submittedName>
        <fullName evidence="2">Zinc-binding dehydrogenase</fullName>
    </submittedName>
</protein>
<dbReference type="Proteomes" id="UP001501598">
    <property type="component" value="Unassembled WGS sequence"/>
</dbReference>
<dbReference type="InterPro" id="IPR020843">
    <property type="entry name" value="ER"/>
</dbReference>
<dbReference type="InterPro" id="IPR011032">
    <property type="entry name" value="GroES-like_sf"/>
</dbReference>
<gene>
    <name evidence="2" type="ORF">GCM10023175_64330</name>
</gene>
<dbReference type="InterPro" id="IPR013149">
    <property type="entry name" value="ADH-like_C"/>
</dbReference>
<dbReference type="PANTHER" id="PTHR43677:SF11">
    <property type="entry name" value="ZINC-CONTAINING ALCOHOL DEHYDROGENASE"/>
    <property type="match status" value="1"/>
</dbReference>
<accession>A0ABP8S1R1</accession>
<name>A0ABP8S1R1_9PSEU</name>
<dbReference type="PANTHER" id="PTHR43677">
    <property type="entry name" value="SHORT-CHAIN DEHYDROGENASE/REDUCTASE"/>
    <property type="match status" value="1"/>
</dbReference>
<dbReference type="EMBL" id="BAABGT010000109">
    <property type="protein sequence ID" value="GAA4558320.1"/>
    <property type="molecule type" value="Genomic_DNA"/>
</dbReference>
<reference evidence="3" key="1">
    <citation type="journal article" date="2019" name="Int. J. Syst. Evol. Microbiol.">
        <title>The Global Catalogue of Microorganisms (GCM) 10K type strain sequencing project: providing services to taxonomists for standard genome sequencing and annotation.</title>
        <authorList>
            <consortium name="The Broad Institute Genomics Platform"/>
            <consortium name="The Broad Institute Genome Sequencing Center for Infectious Disease"/>
            <person name="Wu L."/>
            <person name="Ma J."/>
        </authorList>
    </citation>
    <scope>NUCLEOTIDE SEQUENCE [LARGE SCALE GENOMIC DNA]</scope>
    <source>
        <strain evidence="3">JCM 17906</strain>
    </source>
</reference>
<evidence type="ECO:0000259" key="1">
    <source>
        <dbReference type="SMART" id="SM00829"/>
    </source>
</evidence>
<dbReference type="InterPro" id="IPR051397">
    <property type="entry name" value="Zn-ADH-like_protein"/>
</dbReference>
<dbReference type="Pfam" id="PF00107">
    <property type="entry name" value="ADH_zinc_N"/>
    <property type="match status" value="1"/>
</dbReference>
<comment type="caution">
    <text evidence="2">The sequence shown here is derived from an EMBL/GenBank/DDBJ whole genome shotgun (WGS) entry which is preliminary data.</text>
</comment>
<feature type="domain" description="Enoyl reductase (ER)" evidence="1">
    <location>
        <begin position="10"/>
        <end position="312"/>
    </location>
</feature>
<proteinExistence type="predicted"/>
<dbReference type="RefSeq" id="WP_345426754.1">
    <property type="nucleotide sequence ID" value="NZ_BAABGT010000109.1"/>
</dbReference>
<evidence type="ECO:0000313" key="3">
    <source>
        <dbReference type="Proteomes" id="UP001501598"/>
    </source>
</evidence>
<dbReference type="InterPro" id="IPR036291">
    <property type="entry name" value="NAD(P)-bd_dom_sf"/>
</dbReference>
<dbReference type="SUPFAM" id="SSF51735">
    <property type="entry name" value="NAD(P)-binding Rossmann-fold domains"/>
    <property type="match status" value="1"/>
</dbReference>
<keyword evidence="3" id="KW-1185">Reference proteome</keyword>
<dbReference type="SMART" id="SM00829">
    <property type="entry name" value="PKS_ER"/>
    <property type="match status" value="1"/>
</dbReference>
<dbReference type="Gene3D" id="3.40.50.720">
    <property type="entry name" value="NAD(P)-binding Rossmann-like Domain"/>
    <property type="match status" value="1"/>
</dbReference>
<dbReference type="Gene3D" id="3.90.180.10">
    <property type="entry name" value="Medium-chain alcohol dehydrogenases, catalytic domain"/>
    <property type="match status" value="1"/>
</dbReference>
<dbReference type="SUPFAM" id="SSF50129">
    <property type="entry name" value="GroES-like"/>
    <property type="match status" value="1"/>
</dbReference>
<organism evidence="2 3">
    <name type="scientific">Pseudonocardia xishanensis</name>
    <dbReference type="NCBI Taxonomy" id="630995"/>
    <lineage>
        <taxon>Bacteria</taxon>
        <taxon>Bacillati</taxon>
        <taxon>Actinomycetota</taxon>
        <taxon>Actinomycetes</taxon>
        <taxon>Pseudonocardiales</taxon>
        <taxon>Pseudonocardiaceae</taxon>
        <taxon>Pseudonocardia</taxon>
    </lineage>
</organism>